<accession>A0A7F5RBC2</accession>
<sequence length="715" mass="78913">MQAYKNKILLKKLVPGSARLFPNETLNGLELCSLHFMLSNSIDRTQRGDESVICSRLSRYQRRFRRNVEKDVEIFDPRHSKLSKGNIENADEEKSEDPPVEDPLPEEGHDDTNPSDGDVESVVRSLSSNIAESSCPVEGGVVYTKWGSIQAGTVLAGIAAGLSQQTIQTPNGYTIDNRYAATLAGDLSEVALLQGVTTGNVVVGAKGGWNSTVIPRWYFVEKTTNLEMTDAEIRAGLDGLILGTNVQSWYSSYPSLKLSQLLDMYYSPRGVLDNNIRACNRNTLLTTVAPENDLVTQAVGFSFELDDYATLPGTLSPEGVQAFSKSATSDFLTYAPQFNDVSCLSEGDTVQRASSDIVIVLDTQWSYAVIQTALSYLFDNIDVNIYDGSNYTIINGYDGAIIMNTSNSIVDFYEYYNLTVHNNFTSGFDFRTAFNEVEKIARARMDNATITQSLGGQSLIALFVPYTQTISDSDKQWISERKTVFKSYIPDLKLLVLGRSSASSYNDLVYSTSTDIFTLPESSDGATVTDAINSLVRRIKEIPRRIINPKCGSNWSGESGSSSFYQYIEPTNVNYYKISPNYLFGDGTRTLKIRGANSQNTFVVCNSRTVSRPSQNNTNSDGDVTCETLRSTNELTKSLDNACSGYSTISSCPPYYFSVQLTSTTRTFQCTDSICRYPDNAKVTISHEGFVCTSGCSKLNWTVGVFLVMVLKFLT</sequence>
<dbReference type="GeneID" id="108741904"/>
<evidence type="ECO:0000313" key="3">
    <source>
        <dbReference type="RefSeq" id="XP_025833250.1"/>
    </source>
</evidence>
<dbReference type="KEGG" id="apln:108741904"/>
<keyword evidence="2" id="KW-1185">Reference proteome</keyword>
<evidence type="ECO:0000256" key="1">
    <source>
        <dbReference type="SAM" id="MobiDB-lite"/>
    </source>
</evidence>
<proteinExistence type="predicted"/>
<dbReference type="InParanoid" id="A0A7F5RBC2"/>
<feature type="region of interest" description="Disordered" evidence="1">
    <location>
        <begin position="79"/>
        <end position="120"/>
    </location>
</feature>
<dbReference type="AlphaFoldDB" id="A0A7F5RBC2"/>
<reference evidence="3" key="1">
    <citation type="submission" date="2025-08" db="UniProtKB">
        <authorList>
            <consortium name="RefSeq"/>
        </authorList>
    </citation>
    <scope>IDENTIFICATION</scope>
    <source>
        <tissue evidence="3">Entire body</tissue>
    </source>
</reference>
<dbReference type="FunCoup" id="A0A7F5RBC2">
    <property type="interactions" value="7"/>
</dbReference>
<protein>
    <submittedName>
        <fullName evidence="3">Uncharacterized protein LOC108741904</fullName>
    </submittedName>
</protein>
<gene>
    <name evidence="3" type="primary">LOC108741904</name>
</gene>
<feature type="compositionally biased region" description="Acidic residues" evidence="1">
    <location>
        <begin position="89"/>
        <end position="105"/>
    </location>
</feature>
<organism evidence="2 3">
    <name type="scientific">Agrilus planipennis</name>
    <name type="common">Emerald ash borer</name>
    <name type="synonym">Agrilus marcopoli</name>
    <dbReference type="NCBI Taxonomy" id="224129"/>
    <lineage>
        <taxon>Eukaryota</taxon>
        <taxon>Metazoa</taxon>
        <taxon>Ecdysozoa</taxon>
        <taxon>Arthropoda</taxon>
        <taxon>Hexapoda</taxon>
        <taxon>Insecta</taxon>
        <taxon>Pterygota</taxon>
        <taxon>Neoptera</taxon>
        <taxon>Endopterygota</taxon>
        <taxon>Coleoptera</taxon>
        <taxon>Polyphaga</taxon>
        <taxon>Elateriformia</taxon>
        <taxon>Buprestoidea</taxon>
        <taxon>Buprestidae</taxon>
        <taxon>Agrilinae</taxon>
        <taxon>Agrilus</taxon>
    </lineage>
</organism>
<name>A0A7F5RBC2_AGRPL</name>
<dbReference type="RefSeq" id="XP_025833250.1">
    <property type="nucleotide sequence ID" value="XM_025977465.1"/>
</dbReference>
<evidence type="ECO:0000313" key="2">
    <source>
        <dbReference type="Proteomes" id="UP000192223"/>
    </source>
</evidence>
<dbReference type="OrthoDB" id="10256829at2759"/>
<dbReference type="Proteomes" id="UP000192223">
    <property type="component" value="Unplaced"/>
</dbReference>